<reference evidence="2 3" key="1">
    <citation type="submission" date="2017-06" db="EMBL/GenBank/DDBJ databases">
        <title>Complete Genome Sequence of Streptomyces hawaiiensis NRRL 15010 and insights into acyldepsipeptides biosynthesis.</title>
        <authorList>
            <person name="Mariita R.M."/>
            <person name="Sello J.K."/>
        </authorList>
    </citation>
    <scope>NUCLEOTIDE SEQUENCE [LARGE SCALE GENOMIC DNA]</scope>
    <source>
        <strain evidence="2 3">ATCC 12236</strain>
    </source>
</reference>
<keyword evidence="1" id="KW-0732">Signal</keyword>
<feature type="signal peptide" evidence="1">
    <location>
        <begin position="1"/>
        <end position="28"/>
    </location>
</feature>
<feature type="chain" id="PRO_5026075400" description="Secreted protein" evidence="1">
    <location>
        <begin position="29"/>
        <end position="128"/>
    </location>
</feature>
<evidence type="ECO:0000313" key="3">
    <source>
        <dbReference type="Proteomes" id="UP000495940"/>
    </source>
</evidence>
<organism evidence="2 3">
    <name type="scientific">Streptomyces hawaiiensis</name>
    <dbReference type="NCBI Taxonomy" id="67305"/>
    <lineage>
        <taxon>Bacteria</taxon>
        <taxon>Bacillati</taxon>
        <taxon>Actinomycetota</taxon>
        <taxon>Actinomycetes</taxon>
        <taxon>Kitasatosporales</taxon>
        <taxon>Streptomycetaceae</taxon>
        <taxon>Streptomyces</taxon>
    </lineage>
</organism>
<dbReference type="RefSeq" id="WP_175430290.1">
    <property type="nucleotide sequence ID" value="NZ_CP021978.1"/>
</dbReference>
<keyword evidence="3" id="KW-1185">Reference proteome</keyword>
<dbReference type="AlphaFoldDB" id="A0A6G5R6Z6"/>
<evidence type="ECO:0008006" key="4">
    <source>
        <dbReference type="Google" id="ProtNLM"/>
    </source>
</evidence>
<dbReference type="EMBL" id="CP021978">
    <property type="protein sequence ID" value="QCD53599.1"/>
    <property type="molecule type" value="Genomic_DNA"/>
</dbReference>
<dbReference type="KEGG" id="shaw:CEB94_00680"/>
<evidence type="ECO:0000256" key="1">
    <source>
        <dbReference type="SAM" id="SignalP"/>
    </source>
</evidence>
<gene>
    <name evidence="2" type="ORF">CEB94_00680</name>
</gene>
<name>A0A6G5R6Z6_9ACTN</name>
<sequence length="128" mass="13297">MKKRLIVVIAAGGAAAAALAVTAVPAQAASQPPQCRADAGAACLAVTNGTKGQVHSISVNGRCVSFPTDSVNQYFPEVTVTPSGASPTTLTYSGYHCESTTQNSQPVGWFTGPTADNYRWVVIGRIWQ</sequence>
<evidence type="ECO:0000313" key="2">
    <source>
        <dbReference type="EMBL" id="QCD53599.1"/>
    </source>
</evidence>
<dbReference type="Proteomes" id="UP000495940">
    <property type="component" value="Chromosome"/>
</dbReference>
<accession>A0A6G5R6Z6</accession>
<proteinExistence type="predicted"/>
<protein>
    <recommendedName>
        <fullName evidence="4">Secreted protein</fullName>
    </recommendedName>
</protein>